<keyword evidence="6 7" id="KW-0472">Membrane</keyword>
<evidence type="ECO:0000256" key="7">
    <source>
        <dbReference type="SAM" id="Phobius"/>
    </source>
</evidence>
<dbReference type="InterPro" id="IPR020846">
    <property type="entry name" value="MFS_dom"/>
</dbReference>
<protein>
    <submittedName>
        <fullName evidence="9">Enterobactin exporter EntS</fullName>
    </submittedName>
</protein>
<evidence type="ECO:0000256" key="4">
    <source>
        <dbReference type="ARBA" id="ARBA00022692"/>
    </source>
</evidence>
<keyword evidence="4 7" id="KW-0812">Transmembrane</keyword>
<comment type="subcellular location">
    <subcellularLocation>
        <location evidence="1">Cell membrane</location>
        <topology evidence="1">Multi-pass membrane protein</topology>
    </subcellularLocation>
</comment>
<dbReference type="GO" id="GO:0005886">
    <property type="term" value="C:plasma membrane"/>
    <property type="evidence" value="ECO:0007669"/>
    <property type="project" value="UniProtKB-SubCell"/>
</dbReference>
<feature type="transmembrane region" description="Helical" evidence="7">
    <location>
        <begin position="27"/>
        <end position="51"/>
    </location>
</feature>
<gene>
    <name evidence="9" type="ORF">BcellWH2_05459</name>
</gene>
<feature type="transmembrane region" description="Helical" evidence="7">
    <location>
        <begin position="392"/>
        <end position="413"/>
    </location>
</feature>
<feature type="transmembrane region" description="Helical" evidence="7">
    <location>
        <begin position="90"/>
        <end position="112"/>
    </location>
</feature>
<sequence>MQQQEAFICFSLYSFTLIMNNWKKKFIIIWSGQLFSILSSSIAQFSIVLWISLKTGSAEVLSFAMIAALLPQALLGAFAGVYVDRWNRKWTMIGADSFVALCSGIIALLFYLDIVELWHIYILLALRSIGGSFHSPAMKSSIPLLAPEKELTRIAGINQAIQSICNIGGPALGAVLLLAFDMSVVMLLDVAGAIIACTSLLFVYIPNPKKENISAKSVLNDMRDGFHVIMRNRGVSWVMVTEILITFFVLPIVALMPLMTLHTFSGTAYQISLIETLFGVGMLAGGALLGIWNPKIRKILMIAFSYAVLGLALAICGMLPGNGYVFFAILTVVQGLIVPFLSGPFTALLQTQFKPIYLGRVFSLFDSISLFPSIIGLLVTSFVADSLGIGNIFIYCGFAIVLTAILMMCIPSVRNLEKEEIRKKK</sequence>
<dbReference type="GO" id="GO:0022857">
    <property type="term" value="F:transmembrane transporter activity"/>
    <property type="evidence" value="ECO:0007669"/>
    <property type="project" value="InterPro"/>
</dbReference>
<evidence type="ECO:0000256" key="6">
    <source>
        <dbReference type="ARBA" id="ARBA00023136"/>
    </source>
</evidence>
<keyword evidence="3" id="KW-1003">Cell membrane</keyword>
<evidence type="ECO:0000256" key="5">
    <source>
        <dbReference type="ARBA" id="ARBA00022989"/>
    </source>
</evidence>
<feature type="transmembrane region" description="Helical" evidence="7">
    <location>
        <begin position="361"/>
        <end position="380"/>
    </location>
</feature>
<evidence type="ECO:0000256" key="1">
    <source>
        <dbReference type="ARBA" id="ARBA00004651"/>
    </source>
</evidence>
<dbReference type="Gene3D" id="1.20.1250.20">
    <property type="entry name" value="MFS general substrate transporter like domains"/>
    <property type="match status" value="1"/>
</dbReference>
<dbReference type="PATRIC" id="fig|246787.4.peg.5633"/>
<dbReference type="KEGG" id="bcel:BcellWH2_05459"/>
<feature type="domain" description="Major facilitator superfamily (MFS) profile" evidence="8">
    <location>
        <begin position="25"/>
        <end position="414"/>
    </location>
</feature>
<dbReference type="Proteomes" id="UP000061809">
    <property type="component" value="Chromosome"/>
</dbReference>
<feature type="transmembrane region" description="Helical" evidence="7">
    <location>
        <begin position="63"/>
        <end position="83"/>
    </location>
</feature>
<feature type="transmembrane region" description="Helical" evidence="7">
    <location>
        <begin position="237"/>
        <end position="259"/>
    </location>
</feature>
<dbReference type="PROSITE" id="PS50850">
    <property type="entry name" value="MFS"/>
    <property type="match status" value="1"/>
</dbReference>
<evidence type="ECO:0000256" key="3">
    <source>
        <dbReference type="ARBA" id="ARBA00022475"/>
    </source>
</evidence>
<reference evidence="9 10" key="1">
    <citation type="journal article" date="2015" name="Science">
        <title>Genetic determinants of in vivo fitness and diet responsiveness in multiple human gut Bacteroides.</title>
        <authorList>
            <person name="Wu M."/>
            <person name="McNulty N.P."/>
            <person name="Rodionov D.A."/>
            <person name="Khoroshkin M.S."/>
            <person name="Griffin N.W."/>
            <person name="Cheng J."/>
            <person name="Latreille P."/>
            <person name="Kerstetter R.A."/>
            <person name="Terrapon N."/>
            <person name="Henrissat B."/>
            <person name="Osterman A.L."/>
            <person name="Gordon J.I."/>
        </authorList>
    </citation>
    <scope>NUCLEOTIDE SEQUENCE [LARGE SCALE GENOMIC DNA]</scope>
    <source>
        <strain evidence="9 10">WH2</strain>
    </source>
</reference>
<accession>A0A0P0GW82</accession>
<dbReference type="EMBL" id="CP012801">
    <property type="protein sequence ID" value="ALJ62657.1"/>
    <property type="molecule type" value="Genomic_DNA"/>
</dbReference>
<keyword evidence="2" id="KW-0813">Transport</keyword>
<evidence type="ECO:0000313" key="9">
    <source>
        <dbReference type="EMBL" id="ALJ62657.1"/>
    </source>
</evidence>
<dbReference type="PANTHER" id="PTHR23513">
    <property type="entry name" value="INTEGRAL MEMBRANE EFFLUX PROTEIN-RELATED"/>
    <property type="match status" value="1"/>
</dbReference>
<organism evidence="9 10">
    <name type="scientific">Bacteroides cellulosilyticus</name>
    <dbReference type="NCBI Taxonomy" id="246787"/>
    <lineage>
        <taxon>Bacteria</taxon>
        <taxon>Pseudomonadati</taxon>
        <taxon>Bacteroidota</taxon>
        <taxon>Bacteroidia</taxon>
        <taxon>Bacteroidales</taxon>
        <taxon>Bacteroidaceae</taxon>
        <taxon>Bacteroides</taxon>
    </lineage>
</organism>
<name>A0A0P0GW82_9BACE</name>
<dbReference type="SUPFAM" id="SSF103473">
    <property type="entry name" value="MFS general substrate transporter"/>
    <property type="match status" value="1"/>
</dbReference>
<feature type="transmembrane region" description="Helical" evidence="7">
    <location>
        <begin position="271"/>
        <end position="292"/>
    </location>
</feature>
<feature type="transmembrane region" description="Helical" evidence="7">
    <location>
        <begin position="299"/>
        <end position="320"/>
    </location>
</feature>
<keyword evidence="5 7" id="KW-1133">Transmembrane helix</keyword>
<dbReference type="Pfam" id="PF05977">
    <property type="entry name" value="MFS_3"/>
    <property type="match status" value="1"/>
</dbReference>
<feature type="transmembrane region" description="Helical" evidence="7">
    <location>
        <begin position="326"/>
        <end position="349"/>
    </location>
</feature>
<evidence type="ECO:0000256" key="2">
    <source>
        <dbReference type="ARBA" id="ARBA00022448"/>
    </source>
</evidence>
<evidence type="ECO:0000259" key="8">
    <source>
        <dbReference type="PROSITE" id="PS50850"/>
    </source>
</evidence>
<evidence type="ECO:0000313" key="10">
    <source>
        <dbReference type="Proteomes" id="UP000061809"/>
    </source>
</evidence>
<proteinExistence type="predicted"/>
<dbReference type="InterPro" id="IPR036259">
    <property type="entry name" value="MFS_trans_sf"/>
</dbReference>
<dbReference type="PANTHER" id="PTHR23513:SF6">
    <property type="entry name" value="MAJOR FACILITATOR SUPERFAMILY ASSOCIATED DOMAIN-CONTAINING PROTEIN"/>
    <property type="match status" value="1"/>
</dbReference>
<feature type="transmembrane region" description="Helical" evidence="7">
    <location>
        <begin position="186"/>
        <end position="205"/>
    </location>
</feature>
<dbReference type="InterPro" id="IPR010290">
    <property type="entry name" value="TM_effector"/>
</dbReference>
<dbReference type="CDD" id="cd06173">
    <property type="entry name" value="MFS_MefA_like"/>
    <property type="match status" value="1"/>
</dbReference>
<dbReference type="AlphaFoldDB" id="A0A0P0GW82"/>